<organism evidence="10 11">
    <name type="scientific">Durio zibethinus</name>
    <name type="common">Durian</name>
    <dbReference type="NCBI Taxonomy" id="66656"/>
    <lineage>
        <taxon>Eukaryota</taxon>
        <taxon>Viridiplantae</taxon>
        <taxon>Streptophyta</taxon>
        <taxon>Embryophyta</taxon>
        <taxon>Tracheophyta</taxon>
        <taxon>Spermatophyta</taxon>
        <taxon>Magnoliopsida</taxon>
        <taxon>eudicotyledons</taxon>
        <taxon>Gunneridae</taxon>
        <taxon>Pentapetalae</taxon>
        <taxon>rosids</taxon>
        <taxon>malvids</taxon>
        <taxon>Malvales</taxon>
        <taxon>Malvaceae</taxon>
        <taxon>Helicteroideae</taxon>
        <taxon>Durio</taxon>
    </lineage>
</organism>
<dbReference type="PANTHER" id="PTHR24186:SF50">
    <property type="entry name" value="ANKYRIN REPEAT-CONTAINING PROTEIN ITN1-LIKE ISOFORM X1"/>
    <property type="match status" value="1"/>
</dbReference>
<dbReference type="RefSeq" id="XP_022722161.1">
    <property type="nucleotide sequence ID" value="XM_022866426.1"/>
</dbReference>
<dbReference type="PROSITE" id="PS50297">
    <property type="entry name" value="ANK_REP_REGION"/>
    <property type="match status" value="2"/>
</dbReference>
<dbReference type="Gene3D" id="1.25.40.20">
    <property type="entry name" value="Ankyrin repeat-containing domain"/>
    <property type="match status" value="1"/>
</dbReference>
<dbReference type="InterPro" id="IPR026961">
    <property type="entry name" value="PGG_dom"/>
</dbReference>
<dbReference type="Proteomes" id="UP000515121">
    <property type="component" value="Unplaced"/>
</dbReference>
<evidence type="ECO:0000256" key="3">
    <source>
        <dbReference type="ARBA" id="ARBA00022737"/>
    </source>
</evidence>
<comment type="subcellular location">
    <subcellularLocation>
        <location evidence="1">Membrane</location>
        <topology evidence="1">Multi-pass membrane protein</topology>
    </subcellularLocation>
</comment>
<dbReference type="GeneID" id="111279449"/>
<dbReference type="SMART" id="SM00248">
    <property type="entry name" value="ANK"/>
    <property type="match status" value="2"/>
</dbReference>
<evidence type="ECO:0000256" key="4">
    <source>
        <dbReference type="ARBA" id="ARBA00022989"/>
    </source>
</evidence>
<evidence type="ECO:0000256" key="2">
    <source>
        <dbReference type="ARBA" id="ARBA00022692"/>
    </source>
</evidence>
<name>A0A6P5X2V8_DURZI</name>
<reference evidence="11" key="1">
    <citation type="submission" date="2025-08" db="UniProtKB">
        <authorList>
            <consortium name="RefSeq"/>
        </authorList>
    </citation>
    <scope>IDENTIFICATION</scope>
    <source>
        <tissue evidence="11">Fruit stalk</tissue>
    </source>
</reference>
<dbReference type="PROSITE" id="PS50088">
    <property type="entry name" value="ANK_REPEAT"/>
    <property type="match status" value="2"/>
</dbReference>
<keyword evidence="6 8" id="KW-0472">Membrane</keyword>
<dbReference type="Pfam" id="PF13962">
    <property type="entry name" value="PGG"/>
    <property type="match status" value="1"/>
</dbReference>
<dbReference type="KEGG" id="dzi:111279449"/>
<dbReference type="AlphaFoldDB" id="A0A6P5X2V8"/>
<dbReference type="SUPFAM" id="SSF48403">
    <property type="entry name" value="Ankyrin repeat"/>
    <property type="match status" value="1"/>
</dbReference>
<keyword evidence="2 8" id="KW-0812">Transmembrane</keyword>
<dbReference type="InterPro" id="IPR002110">
    <property type="entry name" value="Ankyrin_rpt"/>
</dbReference>
<gene>
    <name evidence="11" type="primary">LOC111279449</name>
</gene>
<accession>A0A6P5X2V8</accession>
<feature type="transmembrane region" description="Helical" evidence="8">
    <location>
        <begin position="222"/>
        <end position="246"/>
    </location>
</feature>
<dbReference type="InterPro" id="IPR036770">
    <property type="entry name" value="Ankyrin_rpt-contain_sf"/>
</dbReference>
<keyword evidence="3" id="KW-0677">Repeat</keyword>
<evidence type="ECO:0000259" key="9">
    <source>
        <dbReference type="Pfam" id="PF13962"/>
    </source>
</evidence>
<keyword evidence="4 8" id="KW-1133">Transmembrane helix</keyword>
<dbReference type="PANTHER" id="PTHR24186">
    <property type="entry name" value="PROTEIN PHOSPHATASE 1 REGULATORY SUBUNIT"/>
    <property type="match status" value="1"/>
</dbReference>
<feature type="transmembrane region" description="Helical" evidence="8">
    <location>
        <begin position="258"/>
        <end position="277"/>
    </location>
</feature>
<evidence type="ECO:0000256" key="6">
    <source>
        <dbReference type="ARBA" id="ARBA00023136"/>
    </source>
</evidence>
<evidence type="ECO:0000313" key="11">
    <source>
        <dbReference type="RefSeq" id="XP_022722161.1"/>
    </source>
</evidence>
<feature type="repeat" description="ANK" evidence="7">
    <location>
        <begin position="52"/>
        <end position="84"/>
    </location>
</feature>
<sequence>MVTEMLDNCKSTVYGSPHGRTALHAAVLAGDEKTVRKLIEAKMQLTRQTNDNGRTPLHYAAHFGKRSIAKVLLEKDASAAYISDKERGMSEWWTKEAGIFFTLLSLQNLFDEKDANGYTPIHIYFAGPAHRELQVKGWKSWQFSDQMTRKKKHIRQLLNDIGDNAEVEGLLVHPYFRIKRDPFIGGNACSNRNIAAAFTVPGGYNSDEQGDATLSRDPAFKAFIITDTLAFVSSLLAVLLHFLLVFLKWSLVSLRFQVIGLADVLTFSAMIAMVIAFSTGSYAVLQSSMGFAIATCSIGLTFIPGATISSCHPNALPSTKWQPMKHPIIIVGIDGKETIVNLKAKNIPIALNDIKILQENFSEDPLKLWKRSPRYCELTLQSPKEIVRDHIISKIRDFSEELDNIK</sequence>
<dbReference type="GO" id="GO:0005886">
    <property type="term" value="C:plasma membrane"/>
    <property type="evidence" value="ECO:0007669"/>
    <property type="project" value="TreeGrafter"/>
</dbReference>
<evidence type="ECO:0000256" key="8">
    <source>
        <dbReference type="SAM" id="Phobius"/>
    </source>
</evidence>
<keyword evidence="5 7" id="KW-0040">ANK repeat</keyword>
<feature type="domain" description="PGG" evidence="9">
    <location>
        <begin position="195"/>
        <end position="284"/>
    </location>
</feature>
<dbReference type="Pfam" id="PF12796">
    <property type="entry name" value="Ank_2"/>
    <property type="match status" value="1"/>
</dbReference>
<feature type="transmembrane region" description="Helical" evidence="8">
    <location>
        <begin position="283"/>
        <end position="303"/>
    </location>
</feature>
<keyword evidence="10" id="KW-1185">Reference proteome</keyword>
<evidence type="ECO:0000256" key="5">
    <source>
        <dbReference type="ARBA" id="ARBA00023043"/>
    </source>
</evidence>
<protein>
    <submittedName>
        <fullName evidence="11">Uncharacterized protein LOC111279449</fullName>
    </submittedName>
</protein>
<dbReference type="OrthoDB" id="1847170at2759"/>
<evidence type="ECO:0000313" key="10">
    <source>
        <dbReference type="Proteomes" id="UP000515121"/>
    </source>
</evidence>
<feature type="repeat" description="ANK" evidence="7">
    <location>
        <begin position="18"/>
        <end position="50"/>
    </location>
</feature>
<evidence type="ECO:0000256" key="1">
    <source>
        <dbReference type="ARBA" id="ARBA00004141"/>
    </source>
</evidence>
<proteinExistence type="predicted"/>
<evidence type="ECO:0000256" key="7">
    <source>
        <dbReference type="PROSITE-ProRule" id="PRU00023"/>
    </source>
</evidence>